<protein>
    <submittedName>
        <fullName evidence="4">Alginate lyase</fullName>
    </submittedName>
</protein>
<dbReference type="InterPro" id="IPR008397">
    <property type="entry name" value="Alginate_lyase_dom"/>
</dbReference>
<organism evidence="4 5">
    <name type="scientific">Rosenbergiella nectarea</name>
    <dbReference type="NCBI Taxonomy" id="988801"/>
    <lineage>
        <taxon>Bacteria</taxon>
        <taxon>Pseudomonadati</taxon>
        <taxon>Pseudomonadota</taxon>
        <taxon>Gammaproteobacteria</taxon>
        <taxon>Enterobacterales</taxon>
        <taxon>Erwiniaceae</taxon>
        <taxon>Rosenbergiella</taxon>
    </lineage>
</organism>
<evidence type="ECO:0000313" key="4">
    <source>
        <dbReference type="EMBL" id="SEQ32297.1"/>
    </source>
</evidence>
<dbReference type="GO" id="GO:0016829">
    <property type="term" value="F:lyase activity"/>
    <property type="evidence" value="ECO:0007669"/>
    <property type="project" value="UniProtKB-KW"/>
</dbReference>
<dbReference type="EMBL" id="FOGC01000002">
    <property type="protein sequence ID" value="SEQ32297.1"/>
    <property type="molecule type" value="Genomic_DNA"/>
</dbReference>
<dbReference type="GO" id="GO:0042597">
    <property type="term" value="C:periplasmic space"/>
    <property type="evidence" value="ECO:0007669"/>
    <property type="project" value="InterPro"/>
</dbReference>
<keyword evidence="5" id="KW-1185">Reference proteome</keyword>
<dbReference type="Proteomes" id="UP000242515">
    <property type="component" value="Unassembled WGS sequence"/>
</dbReference>
<evidence type="ECO:0000256" key="1">
    <source>
        <dbReference type="ARBA" id="ARBA00022729"/>
    </source>
</evidence>
<dbReference type="SUPFAM" id="SSF48230">
    <property type="entry name" value="Chondroitin AC/alginate lyase"/>
    <property type="match status" value="1"/>
</dbReference>
<evidence type="ECO:0000256" key="2">
    <source>
        <dbReference type="ARBA" id="ARBA00023239"/>
    </source>
</evidence>
<sequence>MLMRLILISAIVLVTLNVQASMIKIIPSTVTVMQGSEAKYYLLAQEKDDVSKNISLHGLPEGATWSLVCTGTRGDNCKNDYGSNDLPIFTLNVSIPPTTKNGNYNIEIQSNLKNSITQSFKLQVVEPIKFSHPGILLNAEMLANIKNTLLEKDSMRYKALLSAKNSTYGNLNYKPHPHSSINSDDQTGVDYREDAIAAYTQGLLWYITDDNRYADNAIAIMNAWSQTLNSNLQGANRFNLAAWSGDVWPRAAEIIRSTYLNSQGISVWSSSDINNFSQMLKKYTIEFIEKNYFTSGNYGGNLLSSQATAFINIGIFNNDTKTFLEGVDKWRKMLPAYIYMKNDGTLPMPPYFWRNSYISSTSLLSTAGYWRGQQFNSSSIGEGGLSQETCRDIGHVIWGLSALANGLESARIQGYNLSKEETLGTVNAVRLKYGSEYNTNFYDDKSAIQPDSVNNPCGKKIDLGSSVGKGEVLLDELTNRNQLALPNSELFIKGFRPTGASYFMIWETLTHYQNP</sequence>
<gene>
    <name evidence="4" type="ORF">SAMN05216522_102146</name>
</gene>
<proteinExistence type="predicted"/>
<feature type="domain" description="Alginate lyase" evidence="3">
    <location>
        <begin position="184"/>
        <end position="347"/>
    </location>
</feature>
<dbReference type="Pfam" id="PF05426">
    <property type="entry name" value="Alginate_lyase"/>
    <property type="match status" value="1"/>
</dbReference>
<dbReference type="RefSeq" id="WP_092672874.1">
    <property type="nucleotide sequence ID" value="NZ_FOGC01000002.1"/>
</dbReference>
<name>A0A1H9F332_9GAMM</name>
<dbReference type="Gene3D" id="1.50.10.100">
    <property type="entry name" value="Chondroitin AC/alginate lyase"/>
    <property type="match status" value="1"/>
</dbReference>
<evidence type="ECO:0000259" key="3">
    <source>
        <dbReference type="Pfam" id="PF05426"/>
    </source>
</evidence>
<evidence type="ECO:0000313" key="5">
    <source>
        <dbReference type="Proteomes" id="UP000242515"/>
    </source>
</evidence>
<keyword evidence="1" id="KW-0732">Signal</keyword>
<reference evidence="5" key="1">
    <citation type="submission" date="2016-10" db="EMBL/GenBank/DDBJ databases">
        <authorList>
            <person name="Varghese N."/>
            <person name="Submissions S."/>
        </authorList>
    </citation>
    <scope>NUCLEOTIDE SEQUENCE [LARGE SCALE GENOMIC DNA]</scope>
    <source>
        <strain evidence="5">8N4</strain>
    </source>
</reference>
<dbReference type="STRING" id="988801.SAMN05216522_102146"/>
<dbReference type="InterPro" id="IPR008929">
    <property type="entry name" value="Chondroitin_lyas"/>
</dbReference>
<dbReference type="AlphaFoldDB" id="A0A1H9F332"/>
<dbReference type="OrthoDB" id="7210452at2"/>
<keyword evidence="2 4" id="KW-0456">Lyase</keyword>
<accession>A0A1H9F332</accession>